<dbReference type="PROSITE" id="PS50885">
    <property type="entry name" value="HAMP"/>
    <property type="match status" value="1"/>
</dbReference>
<evidence type="ECO:0000256" key="8">
    <source>
        <dbReference type="ARBA" id="ARBA00029447"/>
    </source>
</evidence>
<keyword evidence="15" id="KW-1185">Reference proteome</keyword>
<evidence type="ECO:0000256" key="4">
    <source>
        <dbReference type="ARBA" id="ARBA00022692"/>
    </source>
</evidence>
<dbReference type="Proteomes" id="UP001194469">
    <property type="component" value="Unassembled WGS sequence"/>
</dbReference>
<evidence type="ECO:0000256" key="9">
    <source>
        <dbReference type="PROSITE-ProRule" id="PRU00284"/>
    </source>
</evidence>
<evidence type="ECO:0000256" key="3">
    <source>
        <dbReference type="ARBA" id="ARBA00022500"/>
    </source>
</evidence>
<gene>
    <name evidence="14" type="ORF">FVW20_11820</name>
</gene>
<dbReference type="RefSeq" id="WP_196609774.1">
    <property type="nucleotide sequence ID" value="NZ_VRYY01000343.1"/>
</dbReference>
<keyword evidence="3" id="KW-0145">Chemotaxis</keyword>
<comment type="subcellular location">
    <subcellularLocation>
        <location evidence="1">Cell membrane</location>
        <topology evidence="1">Multi-pass membrane protein</topology>
    </subcellularLocation>
</comment>
<dbReference type="InterPro" id="IPR029151">
    <property type="entry name" value="Sensor-like_sf"/>
</dbReference>
<keyword evidence="6 11" id="KW-0472">Membrane</keyword>
<dbReference type="InterPro" id="IPR033479">
    <property type="entry name" value="dCache_1"/>
</dbReference>
<keyword evidence="4 11" id="KW-0812">Transmembrane</keyword>
<sequence length="681" mass="73071">MGWNLRNRFLVPTLGLVLVGMVVSSWLAYSVSEDALHQAINAQSEMMVRAAAGELGRRVQDQREDIATQAMRNVLVDVLRVPPGGDRAAVVRRANEALRQVVATYDVYQVVNVLGPDGVVAASNLDASVGKENRASRDYFKRGMQGEATVSEPLMSMTTNTPVVVLAVPIKVDGKVAGVLYGAVDLGRYAKEFINPIKIGKTGYAFLVAGNGKVIAHPDPSLILKTDISELDWGKRVLAQRTGSIAYPWQGITKYAYFMEEPSTKWIMCVTVDESDVSDPVAAIRNVSVAATTIILVLVGTVIFLIVRNLVNALGKGVEFASAVAEGDLSRQLDVARSDEIGTLANALRTMVDRLKDMIATSEQKTREAEEQGAQARQAMAEAESARAEAERAKSEGMQQAAARLEVIVDRVGSASEELAAQIEQASRGADVQRERTGETATAMEEMNSTVMEVARNASSAADNAEKARRQAEDGEGIVRSVVEAIEDVNDKAALLRGSLHELGDRAESIGHILNVISDIADQTNLLALNAAIEAARAGDAGRGFAVVADEVRKLAEKTMNATREVGDAVRAIQGSSRENVRGMEEASMSVGRSTELATMAGDSLRVIVDVVQETADRVRAIATAAEEQSAASEEINRGTDEVNRIAAETAEVMEQSSQAVAELARMGQELRQLVEQLKRG</sequence>
<dbReference type="SMART" id="SM00283">
    <property type="entry name" value="MA"/>
    <property type="match status" value="1"/>
</dbReference>
<evidence type="ECO:0000256" key="7">
    <source>
        <dbReference type="ARBA" id="ARBA00023224"/>
    </source>
</evidence>
<dbReference type="InterPro" id="IPR004089">
    <property type="entry name" value="MCPsignal_dom"/>
</dbReference>
<dbReference type="SMART" id="SM00304">
    <property type="entry name" value="HAMP"/>
    <property type="match status" value="1"/>
</dbReference>
<evidence type="ECO:0000256" key="11">
    <source>
        <dbReference type="SAM" id="Phobius"/>
    </source>
</evidence>
<evidence type="ECO:0000256" key="5">
    <source>
        <dbReference type="ARBA" id="ARBA00022989"/>
    </source>
</evidence>
<dbReference type="Pfam" id="PF00015">
    <property type="entry name" value="MCPsignal"/>
    <property type="match status" value="1"/>
</dbReference>
<protein>
    <submittedName>
        <fullName evidence="14">HAMP domain-containing protein</fullName>
    </submittedName>
</protein>
<evidence type="ECO:0000256" key="10">
    <source>
        <dbReference type="SAM" id="MobiDB-lite"/>
    </source>
</evidence>
<dbReference type="Pfam" id="PF00672">
    <property type="entry name" value="HAMP"/>
    <property type="match status" value="1"/>
</dbReference>
<feature type="domain" description="Methyl-accepting transducer" evidence="12">
    <location>
        <begin position="408"/>
        <end position="644"/>
    </location>
</feature>
<feature type="transmembrane region" description="Helical" evidence="11">
    <location>
        <begin position="287"/>
        <end position="307"/>
    </location>
</feature>
<reference evidence="14 15" key="1">
    <citation type="submission" date="2019-08" db="EMBL/GenBank/DDBJ databases">
        <authorList>
            <person name="Luo N."/>
        </authorList>
    </citation>
    <scope>NUCLEOTIDE SEQUENCE [LARGE SCALE GENOMIC DNA]</scope>
    <source>
        <strain evidence="14 15">NCIMB 9442</strain>
    </source>
</reference>
<dbReference type="CDD" id="cd12914">
    <property type="entry name" value="PDC1_DGC_like"/>
    <property type="match status" value="1"/>
</dbReference>
<keyword evidence="2" id="KW-1003">Cell membrane</keyword>
<accession>A0ABS0J6W1</accession>
<proteinExistence type="inferred from homology"/>
<dbReference type="CDD" id="cd11386">
    <property type="entry name" value="MCP_signal"/>
    <property type="match status" value="1"/>
</dbReference>
<evidence type="ECO:0000313" key="14">
    <source>
        <dbReference type="EMBL" id="MBG3877681.1"/>
    </source>
</evidence>
<evidence type="ECO:0000259" key="13">
    <source>
        <dbReference type="PROSITE" id="PS50885"/>
    </source>
</evidence>
<feature type="region of interest" description="Disordered" evidence="10">
    <location>
        <begin position="363"/>
        <end position="388"/>
    </location>
</feature>
<dbReference type="SUPFAM" id="SSF103190">
    <property type="entry name" value="Sensory domain-like"/>
    <property type="match status" value="1"/>
</dbReference>
<dbReference type="SUPFAM" id="SSF58104">
    <property type="entry name" value="Methyl-accepting chemotaxis protein (MCP) signaling domain"/>
    <property type="match status" value="1"/>
</dbReference>
<comment type="caution">
    <text evidence="14">The sequence shown here is derived from an EMBL/GenBank/DDBJ whole genome shotgun (WGS) entry which is preliminary data.</text>
</comment>
<dbReference type="Pfam" id="PF02743">
    <property type="entry name" value="dCache_1"/>
    <property type="match status" value="1"/>
</dbReference>
<dbReference type="PANTHER" id="PTHR32089:SF112">
    <property type="entry name" value="LYSOZYME-LIKE PROTEIN-RELATED"/>
    <property type="match status" value="1"/>
</dbReference>
<keyword evidence="5 11" id="KW-1133">Transmembrane helix</keyword>
<name>A0ABS0J6W1_9BACT</name>
<dbReference type="PROSITE" id="PS50111">
    <property type="entry name" value="CHEMOTAXIS_TRANSDUC_2"/>
    <property type="match status" value="1"/>
</dbReference>
<evidence type="ECO:0000313" key="15">
    <source>
        <dbReference type="Proteomes" id="UP001194469"/>
    </source>
</evidence>
<comment type="similarity">
    <text evidence="8">Belongs to the methyl-accepting chemotaxis (MCP) protein family.</text>
</comment>
<dbReference type="CDD" id="cd12912">
    <property type="entry name" value="PDC2_MCP_like"/>
    <property type="match status" value="1"/>
</dbReference>
<dbReference type="Gene3D" id="6.10.340.10">
    <property type="match status" value="1"/>
</dbReference>
<dbReference type="PANTHER" id="PTHR32089">
    <property type="entry name" value="METHYL-ACCEPTING CHEMOTAXIS PROTEIN MCPB"/>
    <property type="match status" value="1"/>
</dbReference>
<evidence type="ECO:0000256" key="1">
    <source>
        <dbReference type="ARBA" id="ARBA00004651"/>
    </source>
</evidence>
<dbReference type="InterPro" id="IPR003660">
    <property type="entry name" value="HAMP_dom"/>
</dbReference>
<evidence type="ECO:0000256" key="6">
    <source>
        <dbReference type="ARBA" id="ARBA00023136"/>
    </source>
</evidence>
<dbReference type="Gene3D" id="1.10.287.950">
    <property type="entry name" value="Methyl-accepting chemotaxis protein"/>
    <property type="match status" value="1"/>
</dbReference>
<dbReference type="CDD" id="cd06225">
    <property type="entry name" value="HAMP"/>
    <property type="match status" value="1"/>
</dbReference>
<evidence type="ECO:0000259" key="12">
    <source>
        <dbReference type="PROSITE" id="PS50111"/>
    </source>
</evidence>
<evidence type="ECO:0000256" key="2">
    <source>
        <dbReference type="ARBA" id="ARBA00022475"/>
    </source>
</evidence>
<organism evidence="14 15">
    <name type="scientific">Nitratidesulfovibrio oxamicus</name>
    <dbReference type="NCBI Taxonomy" id="32016"/>
    <lineage>
        <taxon>Bacteria</taxon>
        <taxon>Pseudomonadati</taxon>
        <taxon>Thermodesulfobacteriota</taxon>
        <taxon>Desulfovibrionia</taxon>
        <taxon>Desulfovibrionales</taxon>
        <taxon>Desulfovibrionaceae</taxon>
        <taxon>Nitratidesulfovibrio</taxon>
    </lineage>
</organism>
<dbReference type="EMBL" id="VRYY01000343">
    <property type="protein sequence ID" value="MBG3877681.1"/>
    <property type="molecule type" value="Genomic_DNA"/>
</dbReference>
<dbReference type="Gene3D" id="3.30.450.20">
    <property type="entry name" value="PAS domain"/>
    <property type="match status" value="1"/>
</dbReference>
<feature type="compositionally biased region" description="Low complexity" evidence="10">
    <location>
        <begin position="372"/>
        <end position="383"/>
    </location>
</feature>
<keyword evidence="7 9" id="KW-0807">Transducer</keyword>
<feature type="domain" description="HAMP" evidence="13">
    <location>
        <begin position="308"/>
        <end position="360"/>
    </location>
</feature>